<dbReference type="CDD" id="cd04485">
    <property type="entry name" value="DnaE_OBF"/>
    <property type="match status" value="1"/>
</dbReference>
<dbReference type="Pfam" id="PF14579">
    <property type="entry name" value="HHH_6"/>
    <property type="match status" value="1"/>
</dbReference>
<name>A0AAU8JA16_9CYAN</name>
<proteinExistence type="predicted"/>
<accession>A0AAU8JA16</accession>
<dbReference type="Gene3D" id="1.10.150.870">
    <property type="match status" value="1"/>
</dbReference>
<dbReference type="NCBIfam" id="TIGR01443">
    <property type="entry name" value="intein_Cterm"/>
    <property type="match status" value="1"/>
</dbReference>
<dbReference type="PANTHER" id="PTHR32294:SF0">
    <property type="entry name" value="DNA POLYMERASE III SUBUNIT ALPHA"/>
    <property type="match status" value="1"/>
</dbReference>
<protein>
    <submittedName>
        <fullName evidence="2">OB-fold nucleic acid binding domain-containing protein</fullName>
    </submittedName>
</protein>
<dbReference type="EMBL" id="CP159837">
    <property type="protein sequence ID" value="XCM36003.1"/>
    <property type="molecule type" value="Genomic_DNA"/>
</dbReference>
<evidence type="ECO:0000259" key="1">
    <source>
        <dbReference type="SMART" id="SM00305"/>
    </source>
</evidence>
<sequence>MVKIVSRQRVGTENVYDIGVVKDHNFLLGNGLVASNCFNKSHSTAYAYVTYQTAYLKANYPAEYMAALLTANSGDQDKVNKYIANCTSMGITVEPPNINESEVDFTPVGDRKILFGLSAIKNVGEGAIRSILDARAEGKPFKSLPDLCQRVDLHKVNSRTLESLIKCGALDCLNSNRQQTIDHLRLVLDWAQKKAKEKESGQMNIFDIFGGNDNGNQAEFEVAPSPPNSPDFSPQEKLQFEKELLGFYVSDHPLKAIQTASHLLGPIHLGDLAHYASEKKTISAIVMLSAVKEVITKKGDRMAIVQMEDLTGSAEAVIFPKSYQPIEAYIKADRRLIIWGKVDQRDDKVQIILEDAEPIEQVKMVMVELSTHQAGDIQEQHRLKDILLTNKGEADRAKVPVVGVVNCATKRIFVPFGQQFRVEDSHTLVNALQSAGYAARSEAIAAN</sequence>
<dbReference type="InterPro" id="IPR030934">
    <property type="entry name" value="Intein_C"/>
</dbReference>
<dbReference type="GO" id="GO:0006260">
    <property type="term" value="P:DNA replication"/>
    <property type="evidence" value="ECO:0007669"/>
    <property type="project" value="InterPro"/>
</dbReference>
<organism evidence="2">
    <name type="scientific">Planktothricoides raciborskii GIHE-MW2</name>
    <dbReference type="NCBI Taxonomy" id="2792601"/>
    <lineage>
        <taxon>Bacteria</taxon>
        <taxon>Bacillati</taxon>
        <taxon>Cyanobacteriota</taxon>
        <taxon>Cyanophyceae</taxon>
        <taxon>Oscillatoriophycideae</taxon>
        <taxon>Oscillatoriales</taxon>
        <taxon>Oscillatoriaceae</taxon>
        <taxon>Planktothricoides</taxon>
    </lineage>
</organism>
<dbReference type="GO" id="GO:0008408">
    <property type="term" value="F:3'-5' exonuclease activity"/>
    <property type="evidence" value="ECO:0007669"/>
    <property type="project" value="InterPro"/>
</dbReference>
<dbReference type="AlphaFoldDB" id="A0AAU8JA16"/>
<dbReference type="PROSITE" id="PS50818">
    <property type="entry name" value="INTEIN_C_TER"/>
    <property type="match status" value="1"/>
</dbReference>
<dbReference type="SMART" id="SM00305">
    <property type="entry name" value="HintC"/>
    <property type="match status" value="1"/>
</dbReference>
<dbReference type="Gene3D" id="2.170.16.10">
    <property type="entry name" value="Hedgehog/Intein (Hint) domain"/>
    <property type="match status" value="1"/>
</dbReference>
<dbReference type="NCBIfam" id="NF005616">
    <property type="entry name" value="PRK07373.1"/>
    <property type="match status" value="1"/>
</dbReference>
<dbReference type="InterPro" id="IPR004805">
    <property type="entry name" value="DnaE2/DnaE/PolC"/>
</dbReference>
<dbReference type="PANTHER" id="PTHR32294">
    <property type="entry name" value="DNA POLYMERASE III SUBUNIT ALPHA"/>
    <property type="match status" value="1"/>
</dbReference>
<dbReference type="InterPro" id="IPR003586">
    <property type="entry name" value="Hint_dom_C"/>
</dbReference>
<dbReference type="GO" id="GO:0003676">
    <property type="term" value="F:nucleic acid binding"/>
    <property type="evidence" value="ECO:0007669"/>
    <property type="project" value="InterPro"/>
</dbReference>
<dbReference type="Pfam" id="PF01336">
    <property type="entry name" value="tRNA_anti-codon"/>
    <property type="match status" value="1"/>
</dbReference>
<dbReference type="InterPro" id="IPR029460">
    <property type="entry name" value="DNAPol_HHH"/>
</dbReference>
<dbReference type="RefSeq" id="WP_054464225.1">
    <property type="nucleotide sequence ID" value="NZ_CP159837.1"/>
</dbReference>
<evidence type="ECO:0000313" key="2">
    <source>
        <dbReference type="EMBL" id="XCM36003.1"/>
    </source>
</evidence>
<dbReference type="InterPro" id="IPR004365">
    <property type="entry name" value="NA-bd_OB_tRNA"/>
</dbReference>
<feature type="domain" description="Hint" evidence="1">
    <location>
        <begin position="1"/>
        <end position="42"/>
    </location>
</feature>
<reference evidence="2" key="1">
    <citation type="submission" date="2024-07" db="EMBL/GenBank/DDBJ databases">
        <authorList>
            <person name="Kim Y.J."/>
            <person name="Jeong J.Y."/>
        </authorList>
    </citation>
    <scope>NUCLEOTIDE SEQUENCE</scope>
    <source>
        <strain evidence="2">GIHE-MW2</strain>
    </source>
</reference>
<gene>
    <name evidence="2" type="ORF">ABWT76_004726</name>
</gene>